<feature type="compositionally biased region" description="Low complexity" evidence="2">
    <location>
        <begin position="469"/>
        <end position="480"/>
    </location>
</feature>
<feature type="compositionally biased region" description="Polar residues" evidence="2">
    <location>
        <begin position="439"/>
        <end position="465"/>
    </location>
</feature>
<name>A0ABY9C407_VITVI</name>
<feature type="region of interest" description="Disordered" evidence="2">
    <location>
        <begin position="1"/>
        <end position="39"/>
    </location>
</feature>
<protein>
    <recommendedName>
        <fullName evidence="3">CCHC-type domain-containing protein</fullName>
    </recommendedName>
</protein>
<evidence type="ECO:0000256" key="2">
    <source>
        <dbReference type="SAM" id="MobiDB-lite"/>
    </source>
</evidence>
<keyword evidence="5" id="KW-1185">Reference proteome</keyword>
<feature type="domain" description="CCHC-type" evidence="3">
    <location>
        <begin position="323"/>
        <end position="338"/>
    </location>
</feature>
<dbReference type="SUPFAM" id="SSF57756">
    <property type="entry name" value="Retrovirus zinc finger-like domains"/>
    <property type="match status" value="3"/>
</dbReference>
<dbReference type="PANTHER" id="PTHR46978:SF1">
    <property type="entry name" value="ZINC KNUCKLE (CCHC-TYPE) FAMILY PROTEIN"/>
    <property type="match status" value="1"/>
</dbReference>
<dbReference type="EMBL" id="CP126653">
    <property type="protein sequence ID" value="WJZ89438.1"/>
    <property type="molecule type" value="Genomic_DNA"/>
</dbReference>
<accession>A0ABY9C407</accession>
<feature type="region of interest" description="Disordered" evidence="2">
    <location>
        <begin position="51"/>
        <end position="118"/>
    </location>
</feature>
<evidence type="ECO:0000313" key="4">
    <source>
        <dbReference type="EMBL" id="WJZ89438.1"/>
    </source>
</evidence>
<gene>
    <name evidence="4" type="ORF">VitviT2T_008659</name>
</gene>
<sequence>MGRRQKPKAKIDHQEDEEGANSSRSVIYLSSSDDEEANEDLSLKIVEKAMKRASKTDHNDAVLAGRSAVIDLGSSPSEEAEVITDRSGPTTDDDAEVKSKKKKSRKEKRANKNIENQEKTDEILMEEKKGESDKALEILKMVEPYPVEGSDNIVLRKLLRGPRYFDPPDSGWGACYNCGEEGHNAVNCASVKRKKPCFVCGSLEHNAKQCMKGQDCFICKKGGHRAKDCPEKHRSGSQNSKICLKCGDSRHDMFSCRNDYSPEDLKEIQCYICKSFGHLCCINYVDTGPIEPSCYKCGQLGHTGLACARLNAETADVQTPSSCYRCGEQGHFARECKSSTKVSKRYSEVSTQSRRFLKEDKDKLGFKSAPKDLGMGRKRKKPWYEERGNITPRKPKQRGGWITEDPGDSPQRKAKVKSWRSPATPTNKNHKRPMLTAGHYTSSQSSKNTQKFYSRNSTWQGSAKASQHRFSASRFGSSSSDAVRRHYDWW</sequence>
<evidence type="ECO:0000313" key="5">
    <source>
        <dbReference type="Proteomes" id="UP001227230"/>
    </source>
</evidence>
<dbReference type="Pfam" id="PF00098">
    <property type="entry name" value="zf-CCHC"/>
    <property type="match status" value="3"/>
</dbReference>
<dbReference type="SMART" id="SM00343">
    <property type="entry name" value="ZnF_C2HC"/>
    <property type="match status" value="6"/>
</dbReference>
<dbReference type="InterPro" id="IPR001878">
    <property type="entry name" value="Znf_CCHC"/>
</dbReference>
<feature type="compositionally biased region" description="Polar residues" evidence="2">
    <location>
        <begin position="20"/>
        <end position="31"/>
    </location>
</feature>
<dbReference type="PROSITE" id="PS50158">
    <property type="entry name" value="ZF_CCHC"/>
    <property type="match status" value="4"/>
</dbReference>
<feature type="domain" description="CCHC-type" evidence="3">
    <location>
        <begin position="294"/>
        <end position="307"/>
    </location>
</feature>
<dbReference type="Gene3D" id="4.10.60.10">
    <property type="entry name" value="Zinc finger, CCHC-type"/>
    <property type="match status" value="4"/>
</dbReference>
<organism evidence="4 5">
    <name type="scientific">Vitis vinifera</name>
    <name type="common">Grape</name>
    <dbReference type="NCBI Taxonomy" id="29760"/>
    <lineage>
        <taxon>Eukaryota</taxon>
        <taxon>Viridiplantae</taxon>
        <taxon>Streptophyta</taxon>
        <taxon>Embryophyta</taxon>
        <taxon>Tracheophyta</taxon>
        <taxon>Spermatophyta</taxon>
        <taxon>Magnoliopsida</taxon>
        <taxon>eudicotyledons</taxon>
        <taxon>Gunneridae</taxon>
        <taxon>Pentapetalae</taxon>
        <taxon>rosids</taxon>
        <taxon>Vitales</taxon>
        <taxon>Vitaceae</taxon>
        <taxon>Viteae</taxon>
        <taxon>Vitis</taxon>
    </lineage>
</organism>
<evidence type="ECO:0000259" key="3">
    <source>
        <dbReference type="PROSITE" id="PS50158"/>
    </source>
</evidence>
<keyword evidence="1" id="KW-0862">Zinc</keyword>
<keyword evidence="1" id="KW-0479">Metal-binding</keyword>
<feature type="compositionally biased region" description="Basic and acidic residues" evidence="2">
    <location>
        <begin position="51"/>
        <end position="60"/>
    </location>
</feature>
<dbReference type="PANTHER" id="PTHR46978">
    <property type="entry name" value="ZINC KNUCKLE (CCHC-TYPE) FAMILY PROTEIN"/>
    <property type="match status" value="1"/>
</dbReference>
<reference evidence="4 5" key="1">
    <citation type="journal article" date="2023" name="Hortic Res">
        <title>The complete reference genome for grapevine (Vitis vinifera L.) genetics and breeding.</title>
        <authorList>
            <person name="Shi X."/>
            <person name="Cao S."/>
            <person name="Wang X."/>
            <person name="Huang S."/>
            <person name="Wang Y."/>
            <person name="Liu Z."/>
            <person name="Liu W."/>
            <person name="Leng X."/>
            <person name="Peng Y."/>
            <person name="Wang N."/>
            <person name="Wang Y."/>
            <person name="Ma Z."/>
            <person name="Xu X."/>
            <person name="Zhang F."/>
            <person name="Xue H."/>
            <person name="Zhong H."/>
            <person name="Wang Y."/>
            <person name="Zhang K."/>
            <person name="Velt A."/>
            <person name="Avia K."/>
            <person name="Holtgrawe D."/>
            <person name="Grimplet J."/>
            <person name="Matus J.T."/>
            <person name="Ware D."/>
            <person name="Wu X."/>
            <person name="Wang H."/>
            <person name="Liu C."/>
            <person name="Fang Y."/>
            <person name="Rustenholz C."/>
            <person name="Cheng Z."/>
            <person name="Xiao H."/>
            <person name="Zhou Y."/>
        </authorList>
    </citation>
    <scope>NUCLEOTIDE SEQUENCE [LARGE SCALE GENOMIC DNA]</scope>
    <source>
        <strain evidence="5">cv. Pinot noir / PN40024</strain>
        <tissue evidence="4">Leaf</tissue>
    </source>
</reference>
<feature type="domain" description="CCHC-type" evidence="3">
    <location>
        <begin position="175"/>
        <end position="188"/>
    </location>
</feature>
<feature type="compositionally biased region" description="Basic residues" evidence="2">
    <location>
        <begin position="99"/>
        <end position="109"/>
    </location>
</feature>
<proteinExistence type="predicted"/>
<keyword evidence="1" id="KW-0863">Zinc-finger</keyword>
<dbReference type="Proteomes" id="UP001227230">
    <property type="component" value="Chromosome 6"/>
</dbReference>
<evidence type="ECO:0000256" key="1">
    <source>
        <dbReference type="PROSITE-ProRule" id="PRU00047"/>
    </source>
</evidence>
<feature type="region of interest" description="Disordered" evidence="2">
    <location>
        <begin position="367"/>
        <end position="490"/>
    </location>
</feature>
<feature type="domain" description="CCHC-type" evidence="3">
    <location>
        <begin position="216"/>
        <end position="231"/>
    </location>
</feature>
<dbReference type="InterPro" id="IPR036875">
    <property type="entry name" value="Znf_CCHC_sf"/>
</dbReference>